<sequence>MRSKPKNRCDDEQSEEERNDASARDWARADALSLLIGAARRELRPHWRRCRACRPPLTIASVALMCGSRALL</sequence>
<gene>
    <name evidence="2" type="ORF">PLXY2_LOCUS5995</name>
</gene>
<keyword evidence="3" id="KW-1185">Reference proteome</keyword>
<evidence type="ECO:0000256" key="1">
    <source>
        <dbReference type="SAM" id="MobiDB-lite"/>
    </source>
</evidence>
<dbReference type="AlphaFoldDB" id="A0A8S4ENY8"/>
<reference evidence="2" key="1">
    <citation type="submission" date="2020-11" db="EMBL/GenBank/DDBJ databases">
        <authorList>
            <person name="Whiteford S."/>
        </authorList>
    </citation>
    <scope>NUCLEOTIDE SEQUENCE</scope>
</reference>
<name>A0A8S4ENY8_PLUXY</name>
<dbReference type="Proteomes" id="UP000653454">
    <property type="component" value="Unassembled WGS sequence"/>
</dbReference>
<feature type="region of interest" description="Disordered" evidence="1">
    <location>
        <begin position="1"/>
        <end position="23"/>
    </location>
</feature>
<dbReference type="EMBL" id="CAJHNJ030000018">
    <property type="protein sequence ID" value="CAG9116383.1"/>
    <property type="molecule type" value="Genomic_DNA"/>
</dbReference>
<evidence type="ECO:0000313" key="3">
    <source>
        <dbReference type="Proteomes" id="UP000653454"/>
    </source>
</evidence>
<comment type="caution">
    <text evidence="2">The sequence shown here is derived from an EMBL/GenBank/DDBJ whole genome shotgun (WGS) entry which is preliminary data.</text>
</comment>
<proteinExistence type="predicted"/>
<accession>A0A8S4ENY8</accession>
<evidence type="ECO:0000313" key="2">
    <source>
        <dbReference type="EMBL" id="CAG9116383.1"/>
    </source>
</evidence>
<protein>
    <submittedName>
        <fullName evidence="2">(diamondback moth) hypothetical protein</fullName>
    </submittedName>
</protein>
<organism evidence="2 3">
    <name type="scientific">Plutella xylostella</name>
    <name type="common">Diamondback moth</name>
    <name type="synonym">Plutella maculipennis</name>
    <dbReference type="NCBI Taxonomy" id="51655"/>
    <lineage>
        <taxon>Eukaryota</taxon>
        <taxon>Metazoa</taxon>
        <taxon>Ecdysozoa</taxon>
        <taxon>Arthropoda</taxon>
        <taxon>Hexapoda</taxon>
        <taxon>Insecta</taxon>
        <taxon>Pterygota</taxon>
        <taxon>Neoptera</taxon>
        <taxon>Endopterygota</taxon>
        <taxon>Lepidoptera</taxon>
        <taxon>Glossata</taxon>
        <taxon>Ditrysia</taxon>
        <taxon>Yponomeutoidea</taxon>
        <taxon>Plutellidae</taxon>
        <taxon>Plutella</taxon>
    </lineage>
</organism>